<dbReference type="SUPFAM" id="SSF56954">
    <property type="entry name" value="Outer membrane efflux proteins (OEP)"/>
    <property type="match status" value="1"/>
</dbReference>
<evidence type="ECO:0000313" key="4">
    <source>
        <dbReference type="Proteomes" id="UP000193978"/>
    </source>
</evidence>
<dbReference type="Gene3D" id="2.20.200.10">
    <property type="entry name" value="Outer membrane efflux proteins (OEP)"/>
    <property type="match status" value="1"/>
</dbReference>
<keyword evidence="2" id="KW-0812">Transmembrane</keyword>
<keyword evidence="3" id="KW-0418">Kinase</keyword>
<dbReference type="PANTHER" id="PTHR30203:SF33">
    <property type="entry name" value="BLR4455 PROTEIN"/>
    <property type="match status" value="1"/>
</dbReference>
<keyword evidence="2" id="KW-0564">Palmitate</keyword>
<evidence type="ECO:0000256" key="2">
    <source>
        <dbReference type="RuleBase" id="RU362097"/>
    </source>
</evidence>
<name>A0A1W6N0U4_9HYPH</name>
<dbReference type="InterPro" id="IPR003423">
    <property type="entry name" value="OMP_efflux"/>
</dbReference>
<keyword evidence="4" id="KW-1185">Reference proteome</keyword>
<sequence length="529" mass="55866">MAAGLFLAVLPLRSCAVGPDFVSPEAPQEAGYSAGRGIGVTVSAPVAGGVAQRLAHGRDIPGEWWRLFRSKQVSALVAEAIENHPDIVAAEAALRRAREIAEADAASFLPQASNTSIGATRQQISTAQFGGFSTSSSSTSASSSSSSAEPLRFSLFNTNVGVSFTPDVFGKTARTVEGDLAAAEQQRFQLEATYLTLTANVVTAAIADASYASQIKVTRDLISAYQSQLDLLQKRFDLGAIALSDVVSERALLAQAQATLPPLEKARAQMRDQLMAYLGRFPNADRGEAVDLDSLHLPKELPLSLPSKLVRQRPDIRSAESQLHQASANVGVATANMLPQLTLSATGGSQSPSLNQLITPQTAVYNLGASVAAQSFDGGGLFHKREANVAALEQASAQYRSTVINAFRNVADALQAVKHDAETLRAQVAAEKAAAESLTIVQNQYTGGLTTYATVLNAEQTLLNARINRVKAQAARYSDTTALLQALGGGWWNRVDETPASQPRPTDLIATSPIAAGVRAVMEDAENAR</sequence>
<dbReference type="GO" id="GO:0005886">
    <property type="term" value="C:plasma membrane"/>
    <property type="evidence" value="ECO:0007669"/>
    <property type="project" value="UniProtKB-SubCell"/>
</dbReference>
<dbReference type="Proteomes" id="UP000193978">
    <property type="component" value="Chromosome"/>
</dbReference>
<dbReference type="STRING" id="655015.B1812_07100"/>
<accession>A0A1W6N0U4</accession>
<keyword evidence="2" id="KW-0449">Lipoprotein</keyword>
<gene>
    <name evidence="3" type="ORF">B1812_07100</name>
</gene>
<comment type="similarity">
    <text evidence="1 2">Belongs to the outer membrane factor (OMF) (TC 1.B.17) family.</text>
</comment>
<comment type="subcellular location">
    <subcellularLocation>
        <location evidence="2">Cell membrane</location>
        <topology evidence="2">Lipid-anchor</topology>
    </subcellularLocation>
</comment>
<dbReference type="AlphaFoldDB" id="A0A1W6N0U4"/>
<keyword evidence="2" id="KW-1134">Transmembrane beta strand</keyword>
<dbReference type="PANTHER" id="PTHR30203">
    <property type="entry name" value="OUTER MEMBRANE CATION EFFLUX PROTEIN"/>
    <property type="match status" value="1"/>
</dbReference>
<dbReference type="GO" id="GO:0016301">
    <property type="term" value="F:kinase activity"/>
    <property type="evidence" value="ECO:0007669"/>
    <property type="project" value="UniProtKB-KW"/>
</dbReference>
<reference evidence="3 4" key="1">
    <citation type="submission" date="2017-02" db="EMBL/GenBank/DDBJ databases">
        <authorList>
            <person name="Peterson S.W."/>
        </authorList>
    </citation>
    <scope>NUCLEOTIDE SEQUENCE [LARGE SCALE GENOMIC DNA]</scope>
    <source>
        <strain evidence="3 4">S285</strain>
    </source>
</reference>
<dbReference type="NCBIfam" id="TIGR01845">
    <property type="entry name" value="outer_NodT"/>
    <property type="match status" value="1"/>
</dbReference>
<dbReference type="GO" id="GO:0015562">
    <property type="term" value="F:efflux transmembrane transporter activity"/>
    <property type="evidence" value="ECO:0007669"/>
    <property type="project" value="InterPro"/>
</dbReference>
<keyword evidence="2" id="KW-0472">Membrane</keyword>
<proteinExistence type="inferred from homology"/>
<protein>
    <submittedName>
        <fullName evidence="3">Histidine kinase</fullName>
    </submittedName>
</protein>
<dbReference type="KEGG" id="mbry:B1812_07100"/>
<dbReference type="InterPro" id="IPR010131">
    <property type="entry name" value="MdtP/NodT-like"/>
</dbReference>
<dbReference type="EMBL" id="CP019948">
    <property type="protein sequence ID" value="ARN83455.1"/>
    <property type="molecule type" value="Genomic_DNA"/>
</dbReference>
<dbReference type="Pfam" id="PF02321">
    <property type="entry name" value="OEP"/>
    <property type="match status" value="2"/>
</dbReference>
<evidence type="ECO:0000313" key="3">
    <source>
        <dbReference type="EMBL" id="ARN83455.1"/>
    </source>
</evidence>
<keyword evidence="3" id="KW-0808">Transferase</keyword>
<dbReference type="Gene3D" id="1.20.1600.10">
    <property type="entry name" value="Outer membrane efflux proteins (OEP)"/>
    <property type="match status" value="1"/>
</dbReference>
<organism evidence="3 4">
    <name type="scientific">Methylocystis bryophila</name>
    <dbReference type="NCBI Taxonomy" id="655015"/>
    <lineage>
        <taxon>Bacteria</taxon>
        <taxon>Pseudomonadati</taxon>
        <taxon>Pseudomonadota</taxon>
        <taxon>Alphaproteobacteria</taxon>
        <taxon>Hyphomicrobiales</taxon>
        <taxon>Methylocystaceae</taxon>
        <taxon>Methylocystis</taxon>
    </lineage>
</organism>
<evidence type="ECO:0000256" key="1">
    <source>
        <dbReference type="ARBA" id="ARBA00007613"/>
    </source>
</evidence>